<dbReference type="EMBL" id="CATOUU010000490">
    <property type="protein sequence ID" value="CAI9931412.1"/>
    <property type="molecule type" value="Genomic_DNA"/>
</dbReference>
<proteinExistence type="predicted"/>
<reference evidence="1" key="1">
    <citation type="submission" date="2023-06" db="EMBL/GenBank/DDBJ databases">
        <authorList>
            <person name="Kurt Z."/>
        </authorList>
    </citation>
    <scope>NUCLEOTIDE SEQUENCE</scope>
</reference>
<protein>
    <submittedName>
        <fullName evidence="3">Hypothetical_protein</fullName>
    </submittedName>
</protein>
<reference evidence="3 5" key="2">
    <citation type="submission" date="2024-07" db="EMBL/GenBank/DDBJ databases">
        <authorList>
            <person name="Akdeniz Z."/>
        </authorList>
    </citation>
    <scope>NUCLEOTIDE SEQUENCE [LARGE SCALE GENOMIC DNA]</scope>
</reference>
<sequence>MQQKITSYTSKDNGNDLTERRKVIFVCQYIASNTDQSSSAVELIGKYRLQVEALQSTQYHLLRYFQILCHLEYRPLQLINLRLLIAVSDTRMQQNINALSYSMCSHCPRNLLEMIKIIMYDTQLYLAYTEQGILYVDAHQLLKCFKPNLKTSYDIKISTQLKRLTFVEIYENYNLPNRIIKTCIHLINCNDNKFTTIPWSSIEEKFVIDKSSSLRIRNLFPTEQSLLIACVKHILNEHHWMRRLLQKLALHNQKLLRIIIFKQSDKITLLYGYYDIQAKSQNSRI</sequence>
<evidence type="ECO:0000313" key="1">
    <source>
        <dbReference type="EMBL" id="CAI9931412.1"/>
    </source>
</evidence>
<gene>
    <name evidence="1" type="ORF">HINF_LOCUS19057</name>
    <name evidence="3" type="ORF">HINF_LOCUS28785</name>
    <name evidence="2" type="ORF">HINF_LOCUS60792</name>
    <name evidence="4" type="ORF">HINF_LOCUS66545</name>
</gene>
<dbReference type="EMBL" id="CAXDID020000091">
    <property type="protein sequence ID" value="CAL6022715.1"/>
    <property type="molecule type" value="Genomic_DNA"/>
</dbReference>
<evidence type="ECO:0000313" key="3">
    <source>
        <dbReference type="EMBL" id="CAL6022715.1"/>
    </source>
</evidence>
<accession>A0AA86P7C0</accession>
<comment type="caution">
    <text evidence="1">The sequence shown here is derived from an EMBL/GenBank/DDBJ whole genome shotgun (WGS) entry which is preliminary data.</text>
</comment>
<evidence type="ECO:0000313" key="5">
    <source>
        <dbReference type="Proteomes" id="UP001642409"/>
    </source>
</evidence>
<dbReference type="AlphaFoldDB" id="A0AA86P7C0"/>
<evidence type="ECO:0000313" key="4">
    <source>
        <dbReference type="EMBL" id="CAL6092923.1"/>
    </source>
</evidence>
<name>A0AA86P7C0_9EUKA</name>
<dbReference type="EMBL" id="CATOUU010001118">
    <property type="protein sequence ID" value="CAI9973147.1"/>
    <property type="molecule type" value="Genomic_DNA"/>
</dbReference>
<organism evidence="1">
    <name type="scientific">Hexamita inflata</name>
    <dbReference type="NCBI Taxonomy" id="28002"/>
    <lineage>
        <taxon>Eukaryota</taxon>
        <taxon>Metamonada</taxon>
        <taxon>Diplomonadida</taxon>
        <taxon>Hexamitidae</taxon>
        <taxon>Hexamitinae</taxon>
        <taxon>Hexamita</taxon>
    </lineage>
</organism>
<evidence type="ECO:0000313" key="2">
    <source>
        <dbReference type="EMBL" id="CAI9973147.1"/>
    </source>
</evidence>
<keyword evidence="5" id="KW-1185">Reference proteome</keyword>
<dbReference type="EMBL" id="CAXDID020000450">
    <property type="protein sequence ID" value="CAL6092923.1"/>
    <property type="molecule type" value="Genomic_DNA"/>
</dbReference>
<dbReference type="Proteomes" id="UP001642409">
    <property type="component" value="Unassembled WGS sequence"/>
</dbReference>